<evidence type="ECO:0000313" key="2">
    <source>
        <dbReference type="EMBL" id="ABM93603.1"/>
    </source>
</evidence>
<keyword evidence="1" id="KW-1133">Transmembrane helix</keyword>
<gene>
    <name evidence="2" type="ordered locus">Mpe_A0641</name>
</gene>
<reference evidence="2 3" key="1">
    <citation type="journal article" date="2007" name="J. Bacteriol.">
        <title>Whole-genome analysis of the methyl tert-butyl ether-degrading beta-proteobacterium Methylibium petroleiphilum PM1.</title>
        <authorList>
            <person name="Kane S.R."/>
            <person name="Chakicherla A.Y."/>
            <person name="Chain P.S.G."/>
            <person name="Schmidt R."/>
            <person name="Shin M.W."/>
            <person name="Legler T.C."/>
            <person name="Scow K.M."/>
            <person name="Larimer F.W."/>
            <person name="Lucas S.M."/>
            <person name="Richardson P.M."/>
            <person name="Hristova K.R."/>
        </authorList>
    </citation>
    <scope>NUCLEOTIDE SEQUENCE [LARGE SCALE GENOMIC DNA]</scope>
    <source>
        <strain evidence="3">ATCC BAA-1232 / LMG 22953 / PM1</strain>
    </source>
</reference>
<dbReference type="Proteomes" id="UP000000366">
    <property type="component" value="Chromosome"/>
</dbReference>
<keyword evidence="3" id="KW-1185">Reference proteome</keyword>
<evidence type="ECO:0000256" key="1">
    <source>
        <dbReference type="SAM" id="Phobius"/>
    </source>
</evidence>
<protein>
    <recommendedName>
        <fullName evidence="4">Toxin CptA</fullName>
    </recommendedName>
</protein>
<dbReference type="EMBL" id="CP000555">
    <property type="protein sequence ID" value="ABM93603.1"/>
    <property type="molecule type" value="Genomic_DNA"/>
</dbReference>
<keyword evidence="1" id="KW-0472">Membrane</keyword>
<evidence type="ECO:0000313" key="3">
    <source>
        <dbReference type="Proteomes" id="UP000000366"/>
    </source>
</evidence>
<proteinExistence type="predicted"/>
<evidence type="ECO:0008006" key="4">
    <source>
        <dbReference type="Google" id="ProtNLM"/>
    </source>
</evidence>
<dbReference type="HOGENOM" id="CLU_1702217_0_0_4"/>
<sequence length="154" mass="16461">MRAAPAVAVTACPGLARAVLRLLSALAVGVTALWALQRGDGLAATITSLVVAGVACLLWRDRRASAQYLKWDGVDWWLAAPVDASEPRVGKVAVALDLDRWLLLRFRAGGLEVPAPGPRTRWLALRRHEHPAEWHALRCALYSPAASSGASEGP</sequence>
<dbReference type="RefSeq" id="WP_011828241.1">
    <property type="nucleotide sequence ID" value="NC_008825.1"/>
</dbReference>
<dbReference type="KEGG" id="mpt:Mpe_A0641"/>
<feature type="transmembrane region" description="Helical" evidence="1">
    <location>
        <begin position="42"/>
        <end position="60"/>
    </location>
</feature>
<keyword evidence="1" id="KW-0812">Transmembrane</keyword>
<dbReference type="AlphaFoldDB" id="A2SDG4"/>
<accession>A2SDG4</accession>
<dbReference type="STRING" id="420662.Mpe_A0641"/>
<name>A2SDG4_METPP</name>
<organism evidence="2 3">
    <name type="scientific">Methylibium petroleiphilum (strain ATCC BAA-1232 / LMG 22953 / PM1)</name>
    <dbReference type="NCBI Taxonomy" id="420662"/>
    <lineage>
        <taxon>Bacteria</taxon>
        <taxon>Pseudomonadati</taxon>
        <taxon>Pseudomonadota</taxon>
        <taxon>Betaproteobacteria</taxon>
        <taxon>Burkholderiales</taxon>
        <taxon>Sphaerotilaceae</taxon>
        <taxon>Methylibium</taxon>
    </lineage>
</organism>